<dbReference type="GO" id="GO:0052726">
    <property type="term" value="F:inositol-1,3,4-trisphosphate 5-kinase activity"/>
    <property type="evidence" value="ECO:0007669"/>
    <property type="project" value="InterPro"/>
</dbReference>
<accession>S9UBM6</accession>
<protein>
    <submittedName>
        <fullName evidence="2">Uncharacterized protein</fullName>
    </submittedName>
</protein>
<dbReference type="EMBL" id="ATMH01005255">
    <property type="protein sequence ID" value="EPY28192.1"/>
    <property type="molecule type" value="Genomic_DNA"/>
</dbReference>
<dbReference type="OrthoDB" id="245270at2759"/>
<evidence type="ECO:0000313" key="3">
    <source>
        <dbReference type="Proteomes" id="UP000015354"/>
    </source>
</evidence>
<dbReference type="GO" id="GO:0005524">
    <property type="term" value="F:ATP binding"/>
    <property type="evidence" value="ECO:0007669"/>
    <property type="project" value="InterPro"/>
</dbReference>
<dbReference type="GO" id="GO:0032957">
    <property type="term" value="P:inositol trisphosphate metabolic process"/>
    <property type="evidence" value="ECO:0007669"/>
    <property type="project" value="InterPro"/>
</dbReference>
<keyword evidence="3" id="KW-1185">Reference proteome</keyword>
<proteinExistence type="predicted"/>
<dbReference type="InterPro" id="IPR008656">
    <property type="entry name" value="Inositol_tetrakis-P_1-kinase"/>
</dbReference>
<dbReference type="PANTHER" id="PTHR14217">
    <property type="entry name" value="INOSITOL-TETRAKISPHOSPHATE 1-KINASE"/>
    <property type="match status" value="1"/>
</dbReference>
<feature type="compositionally biased region" description="Polar residues" evidence="1">
    <location>
        <begin position="104"/>
        <end position="115"/>
    </location>
</feature>
<comment type="caution">
    <text evidence="2">The sequence shown here is derived from an EMBL/GenBank/DDBJ whole genome shotgun (WGS) entry which is preliminary data.</text>
</comment>
<dbReference type="GO" id="GO:0052725">
    <property type="term" value="F:inositol-1,3,4-trisphosphate 6-kinase activity"/>
    <property type="evidence" value="ECO:0007669"/>
    <property type="project" value="InterPro"/>
</dbReference>
<dbReference type="PANTHER" id="PTHR14217:SF1">
    <property type="entry name" value="INOSITOL-TETRAKISPHOSPHATE 1-KINASE"/>
    <property type="match status" value="1"/>
</dbReference>
<gene>
    <name evidence="2" type="ORF">STCU_05255</name>
</gene>
<dbReference type="AlphaFoldDB" id="S9UBM6"/>
<dbReference type="GO" id="GO:0000287">
    <property type="term" value="F:magnesium ion binding"/>
    <property type="evidence" value="ECO:0007669"/>
    <property type="project" value="InterPro"/>
</dbReference>
<organism evidence="2 3">
    <name type="scientific">Strigomonas culicis</name>
    <dbReference type="NCBI Taxonomy" id="28005"/>
    <lineage>
        <taxon>Eukaryota</taxon>
        <taxon>Discoba</taxon>
        <taxon>Euglenozoa</taxon>
        <taxon>Kinetoplastea</taxon>
        <taxon>Metakinetoplastina</taxon>
        <taxon>Trypanosomatida</taxon>
        <taxon>Trypanosomatidae</taxon>
        <taxon>Strigomonadinae</taxon>
        <taxon>Strigomonas</taxon>
    </lineage>
</organism>
<name>S9UBM6_9TRYP</name>
<dbReference type="GO" id="GO:0047325">
    <property type="term" value="F:inositol-3,4,5,6-tetrakisphosphate 1-kinase activity"/>
    <property type="evidence" value="ECO:0007669"/>
    <property type="project" value="InterPro"/>
</dbReference>
<sequence>MCSALSLDIVPLSFSFIYPFPFLLARDITRKKLLLYIFKVSEEQRTPQTMEGAPTSSSAPPTAKEAASVTTITVALCGNPRKHHQSFDALVLEGEEHNKKVEALQQQTPPTSSHSLPAEEKDSEADSPWRESLNGVKFRFLFLNYHVEGREMVLCPPSAPKGFVEATSKAEEGGRAAAKQAAPPCPVPAHEVDVVLHKVASFGTPDAEQALVRWCKGVDRHRARRRQPPVIMMDPLEKVGLLTTRSMLCQLLDKDEADGRPLALIPRTFLWQRSTQPLEASALTPVGLRSFALPHDAAQRDGLWWIAKPEEGTGPAFTHHLVMWHGTEACVAPAVAAQLPPQSNTFVIQEFYASALPVVVKVYCIGPRVFIKVNPTIHLLATLRGSTASVNVPVQMDSQNRSLFSKEALTTEDGTTYAPAPSALWDRFFAPGTAARANVAQLAANLSSESGLGLQLFGFDILLLPRYAAHAHQRDLSKGIGYAAASDHASTTDAAPHRQEEAEKYLVRPPSDMFDLASGAATPLLMESVPIVIDMNFFPGYSGMPSANTDMMHLIDRQCKSARQAASSTGSTSKKRRCKII</sequence>
<dbReference type="Proteomes" id="UP000015354">
    <property type="component" value="Unassembled WGS sequence"/>
</dbReference>
<feature type="region of interest" description="Disordered" evidence="1">
    <location>
        <begin position="102"/>
        <end position="128"/>
    </location>
</feature>
<evidence type="ECO:0000256" key="1">
    <source>
        <dbReference type="SAM" id="MobiDB-lite"/>
    </source>
</evidence>
<reference evidence="2 3" key="1">
    <citation type="journal article" date="2013" name="PLoS ONE">
        <title>Predicting the Proteins of Angomonas deanei, Strigomonas culicis and Their Respective Endosymbionts Reveals New Aspects of the Trypanosomatidae Family.</title>
        <authorList>
            <person name="Motta M.C."/>
            <person name="Martins A.C."/>
            <person name="de Souza S.S."/>
            <person name="Catta-Preta C.M."/>
            <person name="Silva R."/>
            <person name="Klein C.C."/>
            <person name="de Almeida L.G."/>
            <person name="de Lima Cunha O."/>
            <person name="Ciapina L.P."/>
            <person name="Brocchi M."/>
            <person name="Colabardini A.C."/>
            <person name="de Araujo Lima B."/>
            <person name="Machado C.R."/>
            <person name="de Almeida Soares C.M."/>
            <person name="Probst C.M."/>
            <person name="de Menezes C.B."/>
            <person name="Thompson C.E."/>
            <person name="Bartholomeu D.C."/>
            <person name="Gradia D.F."/>
            <person name="Pavoni D.P."/>
            <person name="Grisard E.C."/>
            <person name="Fantinatti-Garboggini F."/>
            <person name="Marchini F.K."/>
            <person name="Rodrigues-Luiz G.F."/>
            <person name="Wagner G."/>
            <person name="Goldman G.H."/>
            <person name="Fietto J.L."/>
            <person name="Elias M.C."/>
            <person name="Goldman M.H."/>
            <person name="Sagot M.F."/>
            <person name="Pereira M."/>
            <person name="Stoco P.H."/>
            <person name="de Mendonca-Neto R.P."/>
            <person name="Teixeira S.M."/>
            <person name="Maciel T.E."/>
            <person name="de Oliveira Mendes T.A."/>
            <person name="Urmenyi T.P."/>
            <person name="de Souza W."/>
            <person name="Schenkman S."/>
            <person name="de Vasconcelos A.T."/>
        </authorList>
    </citation>
    <scope>NUCLEOTIDE SEQUENCE [LARGE SCALE GENOMIC DNA]</scope>
</reference>
<evidence type="ECO:0000313" key="2">
    <source>
        <dbReference type="EMBL" id="EPY28192.1"/>
    </source>
</evidence>
<dbReference type="Gene3D" id="3.30.470.20">
    <property type="entry name" value="ATP-grasp fold, B domain"/>
    <property type="match status" value="1"/>
</dbReference>
<dbReference type="GO" id="GO:0005737">
    <property type="term" value="C:cytoplasm"/>
    <property type="evidence" value="ECO:0007669"/>
    <property type="project" value="TreeGrafter"/>
</dbReference>